<evidence type="ECO:0000256" key="5">
    <source>
        <dbReference type="ARBA" id="ARBA00022771"/>
    </source>
</evidence>
<evidence type="ECO:0000313" key="15">
    <source>
        <dbReference type="Proteomes" id="UP001444071"/>
    </source>
</evidence>
<evidence type="ECO:0000256" key="6">
    <source>
        <dbReference type="ARBA" id="ARBA00022782"/>
    </source>
</evidence>
<evidence type="ECO:0000256" key="11">
    <source>
        <dbReference type="SAM" id="MobiDB-lite"/>
    </source>
</evidence>
<organism evidence="14 15">
    <name type="scientific">Xenotaenia resolanae</name>
    <dbReference type="NCBI Taxonomy" id="208358"/>
    <lineage>
        <taxon>Eukaryota</taxon>
        <taxon>Metazoa</taxon>
        <taxon>Chordata</taxon>
        <taxon>Craniata</taxon>
        <taxon>Vertebrata</taxon>
        <taxon>Euteleostomi</taxon>
        <taxon>Actinopterygii</taxon>
        <taxon>Neopterygii</taxon>
        <taxon>Teleostei</taxon>
        <taxon>Neoteleostei</taxon>
        <taxon>Acanthomorphata</taxon>
        <taxon>Ovalentaria</taxon>
        <taxon>Atherinomorphae</taxon>
        <taxon>Cyprinodontiformes</taxon>
        <taxon>Goodeidae</taxon>
        <taxon>Xenotaenia</taxon>
    </lineage>
</organism>
<dbReference type="CDD" id="cd19833">
    <property type="entry name" value="Bbox2_MuRF3_C-II"/>
    <property type="match status" value="1"/>
</dbReference>
<dbReference type="SMART" id="SM00336">
    <property type="entry name" value="BBOX"/>
    <property type="match status" value="1"/>
</dbReference>
<dbReference type="InterPro" id="IPR017903">
    <property type="entry name" value="COS_domain"/>
</dbReference>
<evidence type="ECO:0000256" key="10">
    <source>
        <dbReference type="PROSITE-ProRule" id="PRU00024"/>
    </source>
</evidence>
<dbReference type="Proteomes" id="UP001444071">
    <property type="component" value="Unassembled WGS sequence"/>
</dbReference>
<keyword evidence="5 10" id="KW-0479">Metal-binding</keyword>
<dbReference type="EC" id="2.3.2.27" evidence="3"/>
<proteinExistence type="predicted"/>
<evidence type="ECO:0000256" key="7">
    <source>
        <dbReference type="ARBA" id="ARBA00022833"/>
    </source>
</evidence>
<evidence type="ECO:0000313" key="14">
    <source>
        <dbReference type="EMBL" id="MEQ2274319.1"/>
    </source>
</evidence>
<gene>
    <name evidence="14" type="ORF">XENORESO_018322</name>
</gene>
<evidence type="ECO:0000256" key="3">
    <source>
        <dbReference type="ARBA" id="ARBA00012483"/>
    </source>
</evidence>
<dbReference type="InterPro" id="IPR000315">
    <property type="entry name" value="Znf_B-box"/>
</dbReference>
<comment type="catalytic activity">
    <reaction evidence="1">
        <text>S-ubiquitinyl-[E2 ubiquitin-conjugating enzyme]-L-cysteine + [acceptor protein]-L-lysine = [E2 ubiquitin-conjugating enzyme]-L-cysteine + N(6)-ubiquitinyl-[acceptor protein]-L-lysine.</text>
        <dbReference type="EC" id="2.3.2.27"/>
    </reaction>
</comment>
<dbReference type="Gene3D" id="3.30.160.60">
    <property type="entry name" value="Classic Zinc Finger"/>
    <property type="match status" value="1"/>
</dbReference>
<feature type="compositionally biased region" description="Low complexity" evidence="11">
    <location>
        <begin position="259"/>
        <end position="269"/>
    </location>
</feature>
<feature type="domain" description="COS" evidence="13">
    <location>
        <begin position="147"/>
        <end position="205"/>
    </location>
</feature>
<feature type="compositionally biased region" description="Acidic residues" evidence="11">
    <location>
        <begin position="208"/>
        <end position="218"/>
    </location>
</feature>
<keyword evidence="7" id="KW-0862">Zinc</keyword>
<feature type="domain" description="B box-type" evidence="12">
    <location>
        <begin position="1"/>
        <end position="39"/>
    </location>
</feature>
<keyword evidence="4" id="KW-0808">Transferase</keyword>
<feature type="compositionally biased region" description="Pro residues" evidence="11">
    <location>
        <begin position="245"/>
        <end position="255"/>
    </location>
</feature>
<accession>A0ABV0WZ49</accession>
<dbReference type="Gene3D" id="1.20.5.170">
    <property type="match status" value="1"/>
</dbReference>
<dbReference type="PANTHER" id="PTHR24099">
    <property type="entry name" value="E3 UBIQUITIN-PROTEIN LIGASE TRIM36-RELATED"/>
    <property type="match status" value="1"/>
</dbReference>
<evidence type="ECO:0000256" key="1">
    <source>
        <dbReference type="ARBA" id="ARBA00000900"/>
    </source>
</evidence>
<dbReference type="PANTHER" id="PTHR24099:SF17">
    <property type="entry name" value="TRIPARTITE MOTIF CONTAINING 55"/>
    <property type="match status" value="1"/>
</dbReference>
<dbReference type="InterPro" id="IPR050617">
    <property type="entry name" value="E3_ligase_FN3/SPRY"/>
</dbReference>
<feature type="compositionally biased region" description="Low complexity" evidence="11">
    <location>
        <begin position="278"/>
        <end position="290"/>
    </location>
</feature>
<dbReference type="PROSITE" id="PS51262">
    <property type="entry name" value="COS"/>
    <property type="match status" value="1"/>
</dbReference>
<evidence type="ECO:0000256" key="4">
    <source>
        <dbReference type="ARBA" id="ARBA00022679"/>
    </source>
</evidence>
<keyword evidence="6" id="KW-0221">Differentiation</keyword>
<name>A0ABV0WZ49_9TELE</name>
<feature type="compositionally biased region" description="Low complexity" evidence="11">
    <location>
        <begin position="231"/>
        <end position="244"/>
    </location>
</feature>
<dbReference type="EMBL" id="JAHRIM010076511">
    <property type="protein sequence ID" value="MEQ2274319.1"/>
    <property type="molecule type" value="Genomic_DNA"/>
</dbReference>
<evidence type="ECO:0000256" key="2">
    <source>
        <dbReference type="ARBA" id="ARBA00004123"/>
    </source>
</evidence>
<sequence length="309" mass="34526">MCEEHQDEKINIYCITCSAPTCSLCKVFGAHKDCQVAPLSDVFTKQKAELTDCISMLVGNNERIQAIISQLDETCRAVDENGRRQKSKVCETFDHLFALLEEKKAEMTVRVNSEQEEKLNYIRSLNRKYSEHLEGTAKLVETAIQTMDEPEMAVFLQTAKPLLQKLLQSTETSHLDKVQPGYENVEHFTVNFEPQRQALAVVDFIKLDEDDDDSEEEVEARGPKLGCYSEPQPQFAPAAANQQPPLAPPSATPPHKPSETPSPSSLPSTQAPPPLPLPTASSTQSEQQSELENKDGPKHVFSFSWLNQK</sequence>
<keyword evidence="15" id="KW-1185">Reference proteome</keyword>
<dbReference type="SUPFAM" id="SSF57845">
    <property type="entry name" value="B-box zinc-binding domain"/>
    <property type="match status" value="1"/>
</dbReference>
<evidence type="ECO:0000259" key="12">
    <source>
        <dbReference type="PROSITE" id="PS50119"/>
    </source>
</evidence>
<dbReference type="PROSITE" id="PS50119">
    <property type="entry name" value="ZF_BBOX"/>
    <property type="match status" value="1"/>
</dbReference>
<evidence type="ECO:0000256" key="9">
    <source>
        <dbReference type="ARBA" id="ARBA00023242"/>
    </source>
</evidence>
<keyword evidence="9" id="KW-0539">Nucleus</keyword>
<evidence type="ECO:0000256" key="8">
    <source>
        <dbReference type="ARBA" id="ARBA00023054"/>
    </source>
</evidence>
<comment type="subcellular location">
    <subcellularLocation>
        <location evidence="2">Nucleus</location>
    </subcellularLocation>
</comment>
<keyword evidence="5 10" id="KW-0863">Zinc-finger</keyword>
<keyword evidence="8" id="KW-0175">Coiled coil</keyword>
<reference evidence="14 15" key="1">
    <citation type="submission" date="2021-06" db="EMBL/GenBank/DDBJ databases">
        <authorList>
            <person name="Palmer J.M."/>
        </authorList>
    </citation>
    <scope>NUCLEOTIDE SEQUENCE [LARGE SCALE GENOMIC DNA]</scope>
    <source>
        <strain evidence="14 15">XR_2019</strain>
        <tissue evidence="14">Muscle</tissue>
    </source>
</reference>
<evidence type="ECO:0000259" key="13">
    <source>
        <dbReference type="PROSITE" id="PS51262"/>
    </source>
</evidence>
<feature type="region of interest" description="Disordered" evidence="11">
    <location>
        <begin position="208"/>
        <end position="309"/>
    </location>
</feature>
<protein>
    <recommendedName>
        <fullName evidence="3">RING-type E3 ubiquitin transferase</fullName>
        <ecNumber evidence="3">2.3.2.27</ecNumber>
    </recommendedName>
</protein>
<dbReference type="Pfam" id="PF00643">
    <property type="entry name" value="zf-B_box"/>
    <property type="match status" value="1"/>
</dbReference>
<dbReference type="InterPro" id="IPR033492">
    <property type="entry name" value="Trim54_Bbox2_Zfn"/>
</dbReference>
<comment type="caution">
    <text evidence="14">The sequence shown here is derived from an EMBL/GenBank/DDBJ whole genome shotgun (WGS) entry which is preliminary data.</text>
</comment>